<gene>
    <name evidence="1" type="primary">Necator_chrV.g19473</name>
    <name evidence="1" type="ORF">RB195_014681</name>
</gene>
<evidence type="ECO:0000313" key="2">
    <source>
        <dbReference type="Proteomes" id="UP001303046"/>
    </source>
</evidence>
<sequence>MTDRVLIADQKRPCACPETQVDSGDGLPVSAVPGLSHKILYDFIGPTEKRRHQPLNGAYESGDEVFLVTHDSRGLVSSSIRVKNIDCFEQLTTQIGRLQMRKCGPKLAFTIFVAYAPTSSYEEEEVEAFYMDLEKFHTL</sequence>
<protein>
    <submittedName>
        <fullName evidence="1">Uncharacterized protein</fullName>
    </submittedName>
</protein>
<dbReference type="Proteomes" id="UP001303046">
    <property type="component" value="Unassembled WGS sequence"/>
</dbReference>
<comment type="caution">
    <text evidence="1">The sequence shown here is derived from an EMBL/GenBank/DDBJ whole genome shotgun (WGS) entry which is preliminary data.</text>
</comment>
<name>A0ABR1E1E2_NECAM</name>
<keyword evidence="2" id="KW-1185">Reference proteome</keyword>
<dbReference type="EMBL" id="JAVFWL010000005">
    <property type="protein sequence ID" value="KAK6756415.1"/>
    <property type="molecule type" value="Genomic_DNA"/>
</dbReference>
<accession>A0ABR1E1E2</accession>
<organism evidence="1 2">
    <name type="scientific">Necator americanus</name>
    <name type="common">Human hookworm</name>
    <dbReference type="NCBI Taxonomy" id="51031"/>
    <lineage>
        <taxon>Eukaryota</taxon>
        <taxon>Metazoa</taxon>
        <taxon>Ecdysozoa</taxon>
        <taxon>Nematoda</taxon>
        <taxon>Chromadorea</taxon>
        <taxon>Rhabditida</taxon>
        <taxon>Rhabditina</taxon>
        <taxon>Rhabditomorpha</taxon>
        <taxon>Strongyloidea</taxon>
        <taxon>Ancylostomatidae</taxon>
        <taxon>Bunostominae</taxon>
        <taxon>Necator</taxon>
    </lineage>
</organism>
<proteinExistence type="predicted"/>
<evidence type="ECO:0000313" key="1">
    <source>
        <dbReference type="EMBL" id="KAK6756415.1"/>
    </source>
</evidence>
<reference evidence="1 2" key="1">
    <citation type="submission" date="2023-08" db="EMBL/GenBank/DDBJ databases">
        <title>A Necator americanus chromosomal reference genome.</title>
        <authorList>
            <person name="Ilik V."/>
            <person name="Petrzelkova K.J."/>
            <person name="Pardy F."/>
            <person name="Fuh T."/>
            <person name="Niatou-Singa F.S."/>
            <person name="Gouil Q."/>
            <person name="Baker L."/>
            <person name="Ritchie M.E."/>
            <person name="Jex A.R."/>
            <person name="Gazzola D."/>
            <person name="Li H."/>
            <person name="Toshio Fujiwara R."/>
            <person name="Zhan B."/>
            <person name="Aroian R.V."/>
            <person name="Pafco B."/>
            <person name="Schwarz E.M."/>
        </authorList>
    </citation>
    <scope>NUCLEOTIDE SEQUENCE [LARGE SCALE GENOMIC DNA]</scope>
    <source>
        <strain evidence="1 2">Aroian</strain>
        <tissue evidence="1">Whole animal</tissue>
    </source>
</reference>